<dbReference type="AlphaFoldDB" id="A0A4V4HJ55"/>
<dbReference type="Proteomes" id="UP000307087">
    <property type="component" value="Unassembled WGS sequence"/>
</dbReference>
<dbReference type="PANTHER" id="PTHR33371:SF17">
    <property type="entry name" value="MCE-FAMILY PROTEIN MCE1B"/>
    <property type="match status" value="1"/>
</dbReference>
<evidence type="ECO:0000313" key="5">
    <source>
        <dbReference type="Proteomes" id="UP000307087"/>
    </source>
</evidence>
<dbReference type="PANTHER" id="PTHR33371">
    <property type="entry name" value="INTERMEMBRANE PHOSPHOLIPID TRANSPORT SYSTEM BINDING PROTEIN MLAD-RELATED"/>
    <property type="match status" value="1"/>
</dbReference>
<keyword evidence="5" id="KW-1185">Reference proteome</keyword>
<evidence type="ECO:0000313" key="4">
    <source>
        <dbReference type="EMBL" id="THV09136.1"/>
    </source>
</evidence>
<sequence length="340" mass="36709">MTSIWGPLVKLSVYTVTIFVATALLLMVIVNGRTGESETFHAVFEDASCVAPNDNVKIAGVTAGKVSDVRVVDRNRAEDEFTLDKGIELPETVRIEIEYENLIGDRYLDLQRPQQPEAPALEPGSTIGLDRTKPALNLTVLFGGFKPLFQALEPDQVNRFAEDVLQTLQGERGTVDQLVQQTASLTNTIADRDTVIGQLVDDLNVVLGTVSSRDSELSSLLLQLQRFVTGLSEDRDVIGPAITSISQLTQSVAGLLVDARGPLEDDIVALGELATHLDRGKGAIADELAVIPQLLGRINRTASYGSWFQFYLCDMGGSLTSGGGRTGITAYSNTAERCSR</sequence>
<keyword evidence="1" id="KW-1133">Transmembrane helix</keyword>
<reference evidence="4 5" key="1">
    <citation type="journal article" date="2009" name="Int. J. Syst. Evol. Microbiol.">
        <title>Nocardioides caeni sp. nov., isolated from wastewater.</title>
        <authorList>
            <person name="Yoon J.H."/>
            <person name="Kang S.J."/>
            <person name="Park S."/>
            <person name="Kim W."/>
            <person name="Oh T.K."/>
        </authorList>
    </citation>
    <scope>NUCLEOTIDE SEQUENCE [LARGE SCALE GENOMIC DNA]</scope>
    <source>
        <strain evidence="4 5">DSM 23134</strain>
    </source>
</reference>
<organism evidence="4 5">
    <name type="scientific">Nocardioides caeni</name>
    <dbReference type="NCBI Taxonomy" id="574700"/>
    <lineage>
        <taxon>Bacteria</taxon>
        <taxon>Bacillati</taxon>
        <taxon>Actinomycetota</taxon>
        <taxon>Actinomycetes</taxon>
        <taxon>Propionibacteriales</taxon>
        <taxon>Nocardioidaceae</taxon>
        <taxon>Nocardioides</taxon>
    </lineage>
</organism>
<dbReference type="GO" id="GO:0005576">
    <property type="term" value="C:extracellular region"/>
    <property type="evidence" value="ECO:0007669"/>
    <property type="project" value="TreeGrafter"/>
</dbReference>
<gene>
    <name evidence="4" type="ORF">E9934_17020</name>
</gene>
<feature type="domain" description="Mammalian cell entry C-terminal" evidence="3">
    <location>
        <begin position="119"/>
        <end position="281"/>
    </location>
</feature>
<dbReference type="Pfam" id="PF11887">
    <property type="entry name" value="Mce4_CUP1"/>
    <property type="match status" value="1"/>
</dbReference>
<dbReference type="InterPro" id="IPR052336">
    <property type="entry name" value="MlaD_Phospholipid_Transporter"/>
</dbReference>
<dbReference type="NCBIfam" id="TIGR00996">
    <property type="entry name" value="Mtu_fam_mce"/>
    <property type="match status" value="1"/>
</dbReference>
<dbReference type="OrthoDB" id="338143at2"/>
<dbReference type="InterPro" id="IPR005693">
    <property type="entry name" value="Mce"/>
</dbReference>
<dbReference type="RefSeq" id="WP_136564103.1">
    <property type="nucleotide sequence ID" value="NZ_STGW01000016.1"/>
</dbReference>
<protein>
    <submittedName>
        <fullName evidence="4">MCE family protein</fullName>
    </submittedName>
</protein>
<comment type="caution">
    <text evidence="4">The sequence shown here is derived from an EMBL/GenBank/DDBJ whole genome shotgun (WGS) entry which is preliminary data.</text>
</comment>
<keyword evidence="1" id="KW-0472">Membrane</keyword>
<evidence type="ECO:0000259" key="2">
    <source>
        <dbReference type="Pfam" id="PF02470"/>
    </source>
</evidence>
<name>A0A4V4HJ55_9ACTN</name>
<proteinExistence type="predicted"/>
<keyword evidence="1" id="KW-0812">Transmembrane</keyword>
<dbReference type="InterPro" id="IPR024516">
    <property type="entry name" value="Mce_C"/>
</dbReference>
<feature type="domain" description="Mce/MlaD" evidence="2">
    <location>
        <begin position="38"/>
        <end position="111"/>
    </location>
</feature>
<accession>A0A4V4HJ55</accession>
<evidence type="ECO:0000256" key="1">
    <source>
        <dbReference type="SAM" id="Phobius"/>
    </source>
</evidence>
<feature type="transmembrane region" description="Helical" evidence="1">
    <location>
        <begin position="12"/>
        <end position="30"/>
    </location>
</feature>
<evidence type="ECO:0000259" key="3">
    <source>
        <dbReference type="Pfam" id="PF11887"/>
    </source>
</evidence>
<dbReference type="GO" id="GO:0051701">
    <property type="term" value="P:biological process involved in interaction with host"/>
    <property type="evidence" value="ECO:0007669"/>
    <property type="project" value="TreeGrafter"/>
</dbReference>
<dbReference type="InterPro" id="IPR003399">
    <property type="entry name" value="Mce/MlaD"/>
</dbReference>
<dbReference type="EMBL" id="STGW01000016">
    <property type="protein sequence ID" value="THV09136.1"/>
    <property type="molecule type" value="Genomic_DNA"/>
</dbReference>
<dbReference type="Pfam" id="PF02470">
    <property type="entry name" value="MlaD"/>
    <property type="match status" value="1"/>
</dbReference>